<evidence type="ECO:0000313" key="9">
    <source>
        <dbReference type="Proteomes" id="UP000054321"/>
    </source>
</evidence>
<evidence type="ECO:0000259" key="7">
    <source>
        <dbReference type="Pfam" id="PF00933"/>
    </source>
</evidence>
<organism evidence="8 9">
    <name type="scientific">Oidiodendron maius (strain Zn)</name>
    <dbReference type="NCBI Taxonomy" id="913774"/>
    <lineage>
        <taxon>Eukaryota</taxon>
        <taxon>Fungi</taxon>
        <taxon>Dikarya</taxon>
        <taxon>Ascomycota</taxon>
        <taxon>Pezizomycotina</taxon>
        <taxon>Leotiomycetes</taxon>
        <taxon>Leotiomycetes incertae sedis</taxon>
        <taxon>Myxotrichaceae</taxon>
        <taxon>Oidiodendron</taxon>
    </lineage>
</organism>
<proteinExistence type="inferred from homology"/>
<gene>
    <name evidence="8" type="ORF">OIDMADRAFT_120066</name>
</gene>
<feature type="signal peptide" evidence="6">
    <location>
        <begin position="1"/>
        <end position="23"/>
    </location>
</feature>
<dbReference type="GO" id="GO:0009254">
    <property type="term" value="P:peptidoglycan turnover"/>
    <property type="evidence" value="ECO:0007669"/>
    <property type="project" value="TreeGrafter"/>
</dbReference>
<evidence type="ECO:0000256" key="6">
    <source>
        <dbReference type="SAM" id="SignalP"/>
    </source>
</evidence>
<dbReference type="SUPFAM" id="SSF51445">
    <property type="entry name" value="(Trans)glycosidases"/>
    <property type="match status" value="1"/>
</dbReference>
<evidence type="ECO:0000256" key="1">
    <source>
        <dbReference type="ARBA" id="ARBA00005336"/>
    </source>
</evidence>
<dbReference type="InterPro" id="IPR036962">
    <property type="entry name" value="Glyco_hydro_3_N_sf"/>
</dbReference>
<evidence type="ECO:0000256" key="3">
    <source>
        <dbReference type="ARBA" id="ARBA00023180"/>
    </source>
</evidence>
<keyword evidence="9" id="KW-1185">Reference proteome</keyword>
<evidence type="ECO:0000256" key="4">
    <source>
        <dbReference type="ARBA" id="ARBA00023295"/>
    </source>
</evidence>
<reference evidence="9" key="2">
    <citation type="submission" date="2015-01" db="EMBL/GenBank/DDBJ databases">
        <title>Evolutionary Origins and Diversification of the Mycorrhizal Mutualists.</title>
        <authorList>
            <consortium name="DOE Joint Genome Institute"/>
            <consortium name="Mycorrhizal Genomics Consortium"/>
            <person name="Kohler A."/>
            <person name="Kuo A."/>
            <person name="Nagy L.G."/>
            <person name="Floudas D."/>
            <person name="Copeland A."/>
            <person name="Barry K.W."/>
            <person name="Cichocki N."/>
            <person name="Veneault-Fourrey C."/>
            <person name="LaButti K."/>
            <person name="Lindquist E.A."/>
            <person name="Lipzen A."/>
            <person name="Lundell T."/>
            <person name="Morin E."/>
            <person name="Murat C."/>
            <person name="Riley R."/>
            <person name="Ohm R."/>
            <person name="Sun H."/>
            <person name="Tunlid A."/>
            <person name="Henrissat B."/>
            <person name="Grigoriev I.V."/>
            <person name="Hibbett D.S."/>
            <person name="Martin F."/>
        </authorList>
    </citation>
    <scope>NUCLEOTIDE SEQUENCE [LARGE SCALE GENOMIC DNA]</scope>
    <source>
        <strain evidence="9">Zn</strain>
    </source>
</reference>
<comment type="similarity">
    <text evidence="1">Belongs to the glycosyl hydrolase 3 family.</text>
</comment>
<keyword evidence="4" id="KW-0326">Glycosidase</keyword>
<dbReference type="PANTHER" id="PTHR30480:SF14">
    <property type="entry name" value="HYDROLASE, PUTATIVE (AFU_ORTHOLOGUE AFUA_4G13770)-RELATED"/>
    <property type="match status" value="1"/>
</dbReference>
<dbReference type="GO" id="GO:0005975">
    <property type="term" value="P:carbohydrate metabolic process"/>
    <property type="evidence" value="ECO:0007669"/>
    <property type="project" value="InterPro"/>
</dbReference>
<keyword evidence="3" id="KW-0325">Glycoprotein</keyword>
<feature type="domain" description="Glycoside hydrolase family 3 N-terminal" evidence="7">
    <location>
        <begin position="53"/>
        <end position="354"/>
    </location>
</feature>
<protein>
    <submittedName>
        <fullName evidence="8">Glycoside hydrolase family 3 protein</fullName>
    </submittedName>
</protein>
<dbReference type="GO" id="GO:0004553">
    <property type="term" value="F:hydrolase activity, hydrolyzing O-glycosyl compounds"/>
    <property type="evidence" value="ECO:0007669"/>
    <property type="project" value="InterPro"/>
</dbReference>
<dbReference type="EMBL" id="KN832874">
    <property type="protein sequence ID" value="KIN02707.1"/>
    <property type="molecule type" value="Genomic_DNA"/>
</dbReference>
<evidence type="ECO:0000256" key="2">
    <source>
        <dbReference type="ARBA" id="ARBA00022801"/>
    </source>
</evidence>
<dbReference type="PANTHER" id="PTHR30480">
    <property type="entry name" value="BETA-HEXOSAMINIDASE-RELATED"/>
    <property type="match status" value="1"/>
</dbReference>
<dbReference type="STRING" id="913774.A0A0C3HK53"/>
<dbReference type="HOGENOM" id="CLU_008392_0_1_1"/>
<dbReference type="InParanoid" id="A0A0C3HK53"/>
<feature type="region of interest" description="Disordered" evidence="5">
    <location>
        <begin position="108"/>
        <end position="131"/>
    </location>
</feature>
<dbReference type="Proteomes" id="UP000054321">
    <property type="component" value="Unassembled WGS sequence"/>
</dbReference>
<sequence length="361" mass="37380">MKSTALSQLAPVLLSFLASGVEARHAVDLSVQAGYHVIHSYPGLTPPESLLTLTKQGKVGGIILFGENVDSNVSNVIASFQSAYAKSPSYSGKPLLIMTDQEGGEVRRIPGGPDLSAKEVGESADPSSAATKAGQEAASTLSGSKVNCNLAPVLDVFRQEGNFIDGAQRSFGNTSALVSECATAWITAQQAAKVIATAKHFPGLGDAAAGQDTDAEPVTIKLTLSQLRSVDEAPYVKAIAVGLDMVMASWALYPALDAKNPSGLSESWIQSELRKRLGFTGVTITDAIEAGALRAFGTDENRAVLASKAGMDLILASARNATQGEGIVNALVAALNDGTLAQDSFNAGTQRILALRGKIPA</sequence>
<accession>A0A0C3HK53</accession>
<dbReference type="Pfam" id="PF00933">
    <property type="entry name" value="Glyco_hydro_3"/>
    <property type="match status" value="1"/>
</dbReference>
<dbReference type="AlphaFoldDB" id="A0A0C3HK53"/>
<evidence type="ECO:0000313" key="8">
    <source>
        <dbReference type="EMBL" id="KIN02707.1"/>
    </source>
</evidence>
<dbReference type="InterPro" id="IPR017853">
    <property type="entry name" value="GH"/>
</dbReference>
<keyword evidence="2 8" id="KW-0378">Hydrolase</keyword>
<dbReference type="OrthoDB" id="416222at2759"/>
<evidence type="ECO:0000256" key="5">
    <source>
        <dbReference type="SAM" id="MobiDB-lite"/>
    </source>
</evidence>
<dbReference type="Gene3D" id="3.20.20.300">
    <property type="entry name" value="Glycoside hydrolase, family 3, N-terminal domain"/>
    <property type="match status" value="1"/>
</dbReference>
<dbReference type="InterPro" id="IPR050226">
    <property type="entry name" value="NagZ_Beta-hexosaminidase"/>
</dbReference>
<dbReference type="InterPro" id="IPR001764">
    <property type="entry name" value="Glyco_hydro_3_N"/>
</dbReference>
<feature type="chain" id="PRO_5002165148" evidence="6">
    <location>
        <begin position="24"/>
        <end position="361"/>
    </location>
</feature>
<keyword evidence="6" id="KW-0732">Signal</keyword>
<name>A0A0C3HK53_OIDMZ</name>
<reference evidence="8 9" key="1">
    <citation type="submission" date="2014-04" db="EMBL/GenBank/DDBJ databases">
        <authorList>
            <consortium name="DOE Joint Genome Institute"/>
            <person name="Kuo A."/>
            <person name="Martino E."/>
            <person name="Perotto S."/>
            <person name="Kohler A."/>
            <person name="Nagy L.G."/>
            <person name="Floudas D."/>
            <person name="Copeland A."/>
            <person name="Barry K.W."/>
            <person name="Cichocki N."/>
            <person name="Veneault-Fourrey C."/>
            <person name="LaButti K."/>
            <person name="Lindquist E.A."/>
            <person name="Lipzen A."/>
            <person name="Lundell T."/>
            <person name="Morin E."/>
            <person name="Murat C."/>
            <person name="Sun H."/>
            <person name="Tunlid A."/>
            <person name="Henrissat B."/>
            <person name="Grigoriev I.V."/>
            <person name="Hibbett D.S."/>
            <person name="Martin F."/>
            <person name="Nordberg H.P."/>
            <person name="Cantor M.N."/>
            <person name="Hua S.X."/>
        </authorList>
    </citation>
    <scope>NUCLEOTIDE SEQUENCE [LARGE SCALE GENOMIC DNA]</scope>
    <source>
        <strain evidence="8 9">Zn</strain>
    </source>
</reference>